<protein>
    <submittedName>
        <fullName evidence="1">Uncharacterized protein</fullName>
    </submittedName>
</protein>
<dbReference type="RefSeq" id="WP_200657842.1">
    <property type="nucleotide sequence ID" value="NZ_CAJNBH010000002.1"/>
</dbReference>
<organism evidence="1 2">
    <name type="scientific">Paraburkholderia nemoris</name>
    <dbReference type="NCBI Taxonomy" id="2793076"/>
    <lineage>
        <taxon>Bacteria</taxon>
        <taxon>Pseudomonadati</taxon>
        <taxon>Pseudomonadota</taxon>
        <taxon>Betaproteobacteria</taxon>
        <taxon>Burkholderiales</taxon>
        <taxon>Burkholderiaceae</taxon>
        <taxon>Paraburkholderia</taxon>
    </lineage>
</organism>
<evidence type="ECO:0000313" key="1">
    <source>
        <dbReference type="EMBL" id="CAE6705985.1"/>
    </source>
</evidence>
<dbReference type="EMBL" id="CAJNBH010000002">
    <property type="protein sequence ID" value="CAE6705985.1"/>
    <property type="molecule type" value="Genomic_DNA"/>
</dbReference>
<comment type="caution">
    <text evidence="1">The sequence shown here is derived from an EMBL/GenBank/DDBJ whole genome shotgun (WGS) entry which is preliminary data.</text>
</comment>
<name>A0ABN7KTX8_9BURK</name>
<accession>A0ABN7KTX8</accession>
<dbReference type="Proteomes" id="UP000673821">
    <property type="component" value="Unassembled WGS sequence"/>
</dbReference>
<proteinExistence type="predicted"/>
<reference evidence="1 2" key="1">
    <citation type="submission" date="2021-02" db="EMBL/GenBank/DDBJ databases">
        <authorList>
            <person name="Vanwijnsberghe S."/>
        </authorList>
    </citation>
    <scope>NUCLEOTIDE SEQUENCE [LARGE SCALE GENOMIC DNA]</scope>
    <source>
        <strain evidence="1 2">R-69776</strain>
    </source>
</reference>
<dbReference type="InterPro" id="IPR043733">
    <property type="entry name" value="DUF5677"/>
</dbReference>
<dbReference type="Pfam" id="PF18928">
    <property type="entry name" value="DUF5677"/>
    <property type="match status" value="1"/>
</dbReference>
<sequence length="303" mass="33095">MKIADVIEGALASLPQLPLHNREGAAAQMKAFIPLMERFGCRDAANALRRFVGIPTEPSATETRPIELVGILSPDIEGYRRLMRDEYKAAFEEAETLSTTAWGYFSAWRGDTTRASNAHAVVFLSKCVQACQATLLLGERGLELEAAAVLREAYEYLFVGAAILQAPSIVQRLIRESEREHGKQAAKLHKPDDGEPIVDEQYLERLRTLAEGEVKGSGLSVYAAAEAVNMTGIYDGVYRTLSRMGTHATATTLLHGSGRDGNVYGGPARKHLAQLLEWTSDCLKLALAHAKDVGKQKSKDNGR</sequence>
<keyword evidence="2" id="KW-1185">Reference proteome</keyword>
<gene>
    <name evidence="1" type="ORF">R69776_00868</name>
</gene>
<evidence type="ECO:0000313" key="2">
    <source>
        <dbReference type="Proteomes" id="UP000673821"/>
    </source>
</evidence>